<feature type="compositionally biased region" description="Low complexity" evidence="1">
    <location>
        <begin position="769"/>
        <end position="781"/>
    </location>
</feature>
<protein>
    <recommendedName>
        <fullName evidence="5">Integral membrane protein</fullName>
    </recommendedName>
</protein>
<dbReference type="Proteomes" id="UP000579531">
    <property type="component" value="Unassembled WGS sequence"/>
</dbReference>
<feature type="compositionally biased region" description="Low complexity" evidence="1">
    <location>
        <begin position="788"/>
        <end position="798"/>
    </location>
</feature>
<keyword evidence="2" id="KW-1133">Transmembrane helix</keyword>
<feature type="transmembrane region" description="Helical" evidence="2">
    <location>
        <begin position="245"/>
        <end position="268"/>
    </location>
</feature>
<dbReference type="AlphaFoldDB" id="A0AA89PW96"/>
<feature type="compositionally biased region" description="Gly residues" evidence="1">
    <location>
        <begin position="632"/>
        <end position="641"/>
    </location>
</feature>
<dbReference type="NCBIfam" id="NF038391">
    <property type="entry name" value="streptophobe"/>
    <property type="match status" value="1"/>
</dbReference>
<keyword evidence="4" id="KW-1185">Reference proteome</keyword>
<evidence type="ECO:0000256" key="2">
    <source>
        <dbReference type="SAM" id="Phobius"/>
    </source>
</evidence>
<accession>A0AA89PW96</accession>
<gene>
    <name evidence="3" type="ORF">HNR72_001155</name>
</gene>
<feature type="compositionally biased region" description="Gly residues" evidence="1">
    <location>
        <begin position="695"/>
        <end position="704"/>
    </location>
</feature>
<feature type="transmembrane region" description="Helical" evidence="2">
    <location>
        <begin position="340"/>
        <end position="361"/>
    </location>
</feature>
<proteinExistence type="predicted"/>
<keyword evidence="2" id="KW-0472">Membrane</keyword>
<feature type="compositionally biased region" description="Gly residues" evidence="1">
    <location>
        <begin position="533"/>
        <end position="553"/>
    </location>
</feature>
<keyword evidence="2" id="KW-0812">Transmembrane</keyword>
<sequence length="817" mass="80112">MSAAAGAGTARDDARVPWGDVLMSAVAAVSWALIGMAGTAALGLRLLEADTAGSLGPMTAAVVALGAGGSVTPSGEVSAFGITGAEADTAIEITPLGVSLVGAVLLSWFFLRSLRAAGVVISRAELLARAGAVVALFVAMLGGLAWAGHDVITIDGGSLGLDDVTGGSGGVEIPGLGDVGGLLPDRLGDLVDAQAAVGFTVDTAPTLLGGFGWSAGVLLVALLASRRTPLPPGWEAVHRVVRPAVSAVVTVLLVAVAAGFAAAAYAAIGDDRPERIAGAALLGAPNGVWLGIPLGLFVPWDGRATGELIRFLPDPLDDLLGAGSEQPVTLSRLAELDGRVWLLAVAAALTMLLAGVLTGVRTPAGEGPGALRFAGWCALRLGVATALALPLLAWLTDVSVTASLSVLGFDAFGGGIELHGPLGLALLLGAVWGAGAGAVGALLAWACGAAGRRATAWARGEGLAGRAESRPGGGWGGRGTGPGAGSRHAEYGAGARQAAPWGGGGPTGYGGGEGQGRPGAGEVRPGDYAEEGQGPGRYDGGAGQAWTGAGGVRPGDDDGGGQGWPRGGAGRPEDDAVTGQAQAGGGPTPVGHHQGPGQAWPGPGQPGGVTNAGLGPERDGTGVGARRPEGDAGTGQAGARGGTEPAGRHHQGSAQTWPGAGAARPEGDAGDGLGPRQRDDAGAGTRRPADDAPGGQPGVRGGVPGQEAGPYAPGTPYRPPNPGTNPYLRVPDELREPRDAPPPEAEPHGDAAPGAEDGTPADDGPPAPGDVYGAPTVVRQVGPPPRGPRQSPGPRNGTGPPPPPPPPPPPRQPRGGR</sequence>
<comment type="caution">
    <text evidence="3">The sequence shown here is derived from an EMBL/GenBank/DDBJ whole genome shotgun (WGS) entry which is preliminary data.</text>
</comment>
<feature type="compositionally biased region" description="Basic and acidic residues" evidence="1">
    <location>
        <begin position="616"/>
        <end position="630"/>
    </location>
</feature>
<name>A0AA89PW96_STRCU</name>
<evidence type="ECO:0000256" key="1">
    <source>
        <dbReference type="SAM" id="MobiDB-lite"/>
    </source>
</evidence>
<feature type="compositionally biased region" description="Low complexity" evidence="1">
    <location>
        <begin position="750"/>
        <end position="762"/>
    </location>
</feature>
<reference evidence="3 4" key="1">
    <citation type="submission" date="2020-08" db="EMBL/GenBank/DDBJ databases">
        <title>Sequencing the genomes of 1000 actinobacteria strains.</title>
        <authorList>
            <person name="Klenk H.-P."/>
        </authorList>
    </citation>
    <scope>NUCLEOTIDE SEQUENCE [LARGE SCALE GENOMIC DNA]</scope>
    <source>
        <strain evidence="3 4">DSM 40129</strain>
    </source>
</reference>
<feature type="compositionally biased region" description="Low complexity" evidence="1">
    <location>
        <begin position="591"/>
        <end position="602"/>
    </location>
</feature>
<feature type="compositionally biased region" description="Pro residues" evidence="1">
    <location>
        <begin position="799"/>
        <end position="817"/>
    </location>
</feature>
<evidence type="ECO:0008006" key="5">
    <source>
        <dbReference type="Google" id="ProtNLM"/>
    </source>
</evidence>
<organism evidence="3 4">
    <name type="scientific">Streptomyces collinus</name>
    <dbReference type="NCBI Taxonomy" id="42684"/>
    <lineage>
        <taxon>Bacteria</taxon>
        <taxon>Bacillati</taxon>
        <taxon>Actinomycetota</taxon>
        <taxon>Actinomycetes</taxon>
        <taxon>Kitasatosporales</taxon>
        <taxon>Streptomycetaceae</taxon>
        <taxon>Streptomyces</taxon>
    </lineage>
</organism>
<feature type="transmembrane region" description="Helical" evidence="2">
    <location>
        <begin position="93"/>
        <end position="114"/>
    </location>
</feature>
<dbReference type="EMBL" id="JACHLX010000001">
    <property type="protein sequence ID" value="MBB5810127.1"/>
    <property type="molecule type" value="Genomic_DNA"/>
</dbReference>
<feature type="compositionally biased region" description="Gly residues" evidence="1">
    <location>
        <begin position="501"/>
        <end position="519"/>
    </location>
</feature>
<evidence type="ECO:0000313" key="4">
    <source>
        <dbReference type="Proteomes" id="UP000579531"/>
    </source>
</evidence>
<feature type="region of interest" description="Disordered" evidence="1">
    <location>
        <begin position="462"/>
        <end position="817"/>
    </location>
</feature>
<evidence type="ECO:0000313" key="3">
    <source>
        <dbReference type="EMBL" id="MBB5810127.1"/>
    </source>
</evidence>
<feature type="compositionally biased region" description="Gly residues" evidence="1">
    <location>
        <begin position="471"/>
        <end position="484"/>
    </location>
</feature>
<feature type="transmembrane region" description="Helical" evidence="2">
    <location>
        <begin position="126"/>
        <end position="147"/>
    </location>
</feature>
<feature type="compositionally biased region" description="Gly residues" evidence="1">
    <location>
        <begin position="560"/>
        <end position="570"/>
    </location>
</feature>
<feature type="transmembrane region" description="Helical" evidence="2">
    <location>
        <begin position="21"/>
        <end position="43"/>
    </location>
</feature>
<feature type="transmembrane region" description="Helical" evidence="2">
    <location>
        <begin position="373"/>
        <end position="395"/>
    </location>
</feature>
<feature type="transmembrane region" description="Helical" evidence="2">
    <location>
        <begin position="422"/>
        <end position="445"/>
    </location>
</feature>
<dbReference type="InterPro" id="IPR047724">
    <property type="entry name" value="Streptophobe"/>
</dbReference>
<feature type="compositionally biased region" description="Basic and acidic residues" evidence="1">
    <location>
        <begin position="730"/>
        <end position="749"/>
    </location>
</feature>